<dbReference type="Proteomes" id="UP000297729">
    <property type="component" value="Unassembled WGS sequence"/>
</dbReference>
<protein>
    <submittedName>
        <fullName evidence="1">Transporter</fullName>
    </submittedName>
</protein>
<organism evidence="1 2">
    <name type="scientific">Duganella callida</name>
    <dbReference type="NCBI Taxonomy" id="2561932"/>
    <lineage>
        <taxon>Bacteria</taxon>
        <taxon>Pseudomonadati</taxon>
        <taxon>Pseudomonadota</taxon>
        <taxon>Betaproteobacteria</taxon>
        <taxon>Burkholderiales</taxon>
        <taxon>Oxalobacteraceae</taxon>
        <taxon>Telluria group</taxon>
        <taxon>Duganella</taxon>
    </lineage>
</organism>
<reference evidence="1 2" key="1">
    <citation type="submission" date="2019-03" db="EMBL/GenBank/DDBJ databases">
        <title>Draft Genome Sequence of Duganella callidus sp. nov., a Novel Duganella Species Isolated from Cultivated Soil.</title>
        <authorList>
            <person name="Raths R."/>
            <person name="Peta V."/>
            <person name="Bucking H."/>
        </authorList>
    </citation>
    <scope>NUCLEOTIDE SEQUENCE [LARGE SCALE GENOMIC DNA]</scope>
    <source>
        <strain evidence="1 2">DN04</strain>
    </source>
</reference>
<sequence>MLLLAAVSAASHAQDDGVTPYRPSVSSPAQLPTPGQLEFETGYLGSKADGDRRASLPYTFKLAFNEQWGVLLGGEGYVSERVDGGPRQRGVGDTTLVLKRAFVIDSATAFGLELGAKIPTAKDTIGSGHPDYTLNGIYSQDLGAVHMDANLNVTRLGGAQPDSGRAQTGWATSFSVPTGERWGLIGELSGTHVRQQPNTAQLLLAATYSVNKNLVIDFGAARGLTSASQDWSLFSGVVLPLAKLW</sequence>
<evidence type="ECO:0000313" key="2">
    <source>
        <dbReference type="Proteomes" id="UP000297729"/>
    </source>
</evidence>
<evidence type="ECO:0000313" key="1">
    <source>
        <dbReference type="EMBL" id="TFW30661.1"/>
    </source>
</evidence>
<dbReference type="OrthoDB" id="112742at2"/>
<accession>A0A4Y9SVN3</accession>
<dbReference type="Pfam" id="PF13557">
    <property type="entry name" value="Phenol_MetA_deg"/>
    <property type="match status" value="1"/>
</dbReference>
<name>A0A4Y9SVN3_9BURK</name>
<comment type="caution">
    <text evidence="1">The sequence shown here is derived from an EMBL/GenBank/DDBJ whole genome shotgun (WGS) entry which is preliminary data.</text>
</comment>
<dbReference type="EMBL" id="SPVG01000021">
    <property type="protein sequence ID" value="TFW30661.1"/>
    <property type="molecule type" value="Genomic_DNA"/>
</dbReference>
<dbReference type="AlphaFoldDB" id="A0A4Y9SVN3"/>
<dbReference type="InterPro" id="IPR025737">
    <property type="entry name" value="FApF"/>
</dbReference>
<keyword evidence="2" id="KW-1185">Reference proteome</keyword>
<gene>
    <name evidence="1" type="ORF">E4L98_01790</name>
</gene>
<proteinExistence type="predicted"/>